<dbReference type="InterPro" id="IPR036010">
    <property type="entry name" value="2Fe-2S_ferredoxin-like_sf"/>
</dbReference>
<dbReference type="Gene3D" id="3.10.20.740">
    <property type="match status" value="1"/>
</dbReference>
<evidence type="ECO:0008006" key="11">
    <source>
        <dbReference type="Google" id="ProtNLM"/>
    </source>
</evidence>
<gene>
    <name evidence="9" type="ORF">GETHOR_27710</name>
</gene>
<evidence type="ECO:0000256" key="4">
    <source>
        <dbReference type="ARBA" id="ARBA00023004"/>
    </source>
</evidence>
<feature type="domain" description="2Fe-2S ferredoxin-type" evidence="7">
    <location>
        <begin position="1"/>
        <end position="85"/>
    </location>
</feature>
<evidence type="ECO:0000259" key="8">
    <source>
        <dbReference type="PROSITE" id="PS51839"/>
    </source>
</evidence>
<dbReference type="Pfam" id="PF13510">
    <property type="entry name" value="Fer2_4"/>
    <property type="match status" value="1"/>
</dbReference>
<proteinExistence type="predicted"/>
<dbReference type="InterPro" id="IPR019574">
    <property type="entry name" value="NADH_UbQ_OxRdtase_Gsu_4Fe4S-bd"/>
</dbReference>
<sequence length="482" mass="52668">MPTIKINDVELSVNPGTLVLDACRKVGIDIPHYCYHPALTPVATCRMCLVEIKGQPKLATSCTTTVPPAPKDNPEAVVMEVLTNSPAVADARAGVMEFLLINHPLDCPICDQAGECKLQDYSYDYGSGDSRMAEVKRRYRYEDLGAKIVIDKNRCIHCTRCVRFTREISGGGELIVAQRGAHLEVTTYTGKSMDQNPYAGNVVDLCPVGALTSRDFRFRKRVWYLKSAPSISRHSALGNPIWIDHEGNQIHRFRPRPLEGKDTTHFISDEERYAYAHYNRTGQAPSPLLKGAPASLDAIREGLQAAGPVAVIGQGTFGCDAAQRLGELAASADLRYGSGDKTISVVLPKYQTSADGILNRRGFTERGFRFGALEDLLAKVQRGEVKAVVMLHDAAFTSTKEADLLGQILKAAAFSLALEVEVSDLGRSATAWLPITNYAEESDFIVNHDGELRRYQKALQAPKGVRTVPAWIKDLAAVPAAV</sequence>
<evidence type="ECO:0000313" key="10">
    <source>
        <dbReference type="Proteomes" id="UP001242010"/>
    </source>
</evidence>
<dbReference type="SUPFAM" id="SSF54862">
    <property type="entry name" value="4Fe-4S ferredoxins"/>
    <property type="match status" value="1"/>
</dbReference>
<comment type="cofactor">
    <cofactor evidence="1">
        <name>[4Fe-4S] cluster</name>
        <dbReference type="ChEBI" id="CHEBI:49883"/>
    </cofactor>
</comment>
<keyword evidence="4" id="KW-0408">Iron</keyword>
<dbReference type="SUPFAM" id="SSF54292">
    <property type="entry name" value="2Fe-2S ferredoxin-like"/>
    <property type="match status" value="1"/>
</dbReference>
<evidence type="ECO:0000313" key="9">
    <source>
        <dbReference type="EMBL" id="BDU70670.1"/>
    </source>
</evidence>
<dbReference type="PANTHER" id="PTHR43105">
    <property type="entry name" value="RESPIRATORY NITRATE REDUCTASE"/>
    <property type="match status" value="1"/>
</dbReference>
<dbReference type="PROSITE" id="PS51839">
    <property type="entry name" value="4FE4S_HC3"/>
    <property type="match status" value="1"/>
</dbReference>
<dbReference type="PROSITE" id="PS51085">
    <property type="entry name" value="2FE2S_FER_2"/>
    <property type="match status" value="1"/>
</dbReference>
<name>A0ABN6VA45_9BACT</name>
<dbReference type="Proteomes" id="UP001242010">
    <property type="component" value="Chromosome"/>
</dbReference>
<dbReference type="Gene3D" id="3.30.70.20">
    <property type="match status" value="1"/>
</dbReference>
<protein>
    <recommendedName>
        <fullName evidence="11">NADH-quinone oxidoreductase</fullName>
    </recommendedName>
</protein>
<dbReference type="InterPro" id="IPR000283">
    <property type="entry name" value="NADH_UbQ_OxRdtase_75kDa_su_CS"/>
</dbReference>
<dbReference type="RefSeq" id="WP_286354372.1">
    <property type="nucleotide sequence ID" value="NZ_AP027079.1"/>
</dbReference>
<evidence type="ECO:0000256" key="6">
    <source>
        <dbReference type="ARBA" id="ARBA00034078"/>
    </source>
</evidence>
<dbReference type="PANTHER" id="PTHR43105:SF13">
    <property type="entry name" value="NADH-UBIQUINONE OXIDOREDUCTASE 75 KDA SUBUNIT, MITOCHONDRIAL"/>
    <property type="match status" value="1"/>
</dbReference>
<dbReference type="Pfam" id="PF10588">
    <property type="entry name" value="NADH-G_4Fe-4S_3"/>
    <property type="match status" value="1"/>
</dbReference>
<dbReference type="InterPro" id="IPR054351">
    <property type="entry name" value="NADH_UbQ_OxRdtase_ferredoxin"/>
</dbReference>
<dbReference type="InterPro" id="IPR050123">
    <property type="entry name" value="Prok_molybdopt-oxidoreductase"/>
</dbReference>
<dbReference type="EMBL" id="AP027079">
    <property type="protein sequence ID" value="BDU70670.1"/>
    <property type="molecule type" value="Genomic_DNA"/>
</dbReference>
<evidence type="ECO:0000256" key="3">
    <source>
        <dbReference type="ARBA" id="ARBA00022723"/>
    </source>
</evidence>
<dbReference type="CDD" id="cd00207">
    <property type="entry name" value="fer2"/>
    <property type="match status" value="1"/>
</dbReference>
<feature type="domain" description="4Fe-4S His(Cys)3-ligated-type" evidence="8">
    <location>
        <begin position="87"/>
        <end position="126"/>
    </location>
</feature>
<evidence type="ECO:0000259" key="7">
    <source>
        <dbReference type="PROSITE" id="PS51085"/>
    </source>
</evidence>
<keyword evidence="5" id="KW-0411">Iron-sulfur</keyword>
<dbReference type="SMART" id="SM00929">
    <property type="entry name" value="NADH-G_4Fe-4S_3"/>
    <property type="match status" value="1"/>
</dbReference>
<evidence type="ECO:0000256" key="5">
    <source>
        <dbReference type="ARBA" id="ARBA00023014"/>
    </source>
</evidence>
<dbReference type="InterPro" id="IPR001041">
    <property type="entry name" value="2Fe-2S_ferredoxin-type"/>
</dbReference>
<dbReference type="PROSITE" id="PS00643">
    <property type="entry name" value="COMPLEX1_75K_3"/>
    <property type="match status" value="1"/>
</dbReference>
<evidence type="ECO:0000256" key="2">
    <source>
        <dbReference type="ARBA" id="ARBA00022485"/>
    </source>
</evidence>
<accession>A0ABN6VA45</accession>
<dbReference type="SUPFAM" id="SSF53706">
    <property type="entry name" value="Formate dehydrogenase/DMSO reductase, domains 1-3"/>
    <property type="match status" value="1"/>
</dbReference>
<keyword evidence="2" id="KW-0004">4Fe-4S</keyword>
<comment type="cofactor">
    <cofactor evidence="6">
        <name>[2Fe-2S] cluster</name>
        <dbReference type="ChEBI" id="CHEBI:190135"/>
    </cofactor>
</comment>
<keyword evidence="10" id="KW-1185">Reference proteome</keyword>
<dbReference type="PROSITE" id="PS00641">
    <property type="entry name" value="COMPLEX1_75K_1"/>
    <property type="match status" value="1"/>
</dbReference>
<evidence type="ECO:0000256" key="1">
    <source>
        <dbReference type="ARBA" id="ARBA00001966"/>
    </source>
</evidence>
<keyword evidence="3" id="KW-0479">Metal-binding</keyword>
<reference evidence="10" key="1">
    <citation type="journal article" date="2023" name="Int. J. Syst. Evol. Microbiol.">
        <title>Mesoterricola silvestris gen. nov., sp. nov., Mesoterricola sediminis sp. nov., Geothrix oryzae sp. nov., Geothrix edaphica sp. nov., Geothrix rubra sp. nov., and Geothrix limicola sp. nov., six novel members of Acidobacteriota isolated from soils.</title>
        <authorList>
            <person name="Itoh H."/>
            <person name="Sugisawa Y."/>
            <person name="Mise K."/>
            <person name="Xu Z."/>
            <person name="Kuniyasu M."/>
            <person name="Ushijima N."/>
            <person name="Kawano K."/>
            <person name="Kobayashi E."/>
            <person name="Shiratori Y."/>
            <person name="Masuda Y."/>
            <person name="Senoo K."/>
        </authorList>
    </citation>
    <scope>NUCLEOTIDE SEQUENCE [LARGE SCALE GENOMIC DNA]</scope>
    <source>
        <strain evidence="10">Red222</strain>
    </source>
</reference>
<dbReference type="Gene3D" id="3.40.50.740">
    <property type="match status" value="1"/>
</dbReference>
<organism evidence="9 10">
    <name type="scientific">Geothrix oryzae</name>
    <dbReference type="NCBI Taxonomy" id="2927975"/>
    <lineage>
        <taxon>Bacteria</taxon>
        <taxon>Pseudomonadati</taxon>
        <taxon>Acidobacteriota</taxon>
        <taxon>Holophagae</taxon>
        <taxon>Holophagales</taxon>
        <taxon>Holophagaceae</taxon>
        <taxon>Geothrix</taxon>
    </lineage>
</organism>
<dbReference type="Pfam" id="PF22117">
    <property type="entry name" value="Fer4_Nqo3"/>
    <property type="match status" value="1"/>
</dbReference>